<dbReference type="GO" id="GO:0015079">
    <property type="term" value="F:potassium ion transmembrane transporter activity"/>
    <property type="evidence" value="ECO:0007669"/>
    <property type="project" value="InterPro"/>
</dbReference>
<evidence type="ECO:0000313" key="4">
    <source>
        <dbReference type="Proteomes" id="UP001342314"/>
    </source>
</evidence>
<feature type="transmembrane region" description="Helical" evidence="2">
    <location>
        <begin position="122"/>
        <end position="140"/>
    </location>
</feature>
<feature type="compositionally biased region" description="Gly residues" evidence="1">
    <location>
        <begin position="624"/>
        <end position="641"/>
    </location>
</feature>
<keyword evidence="2" id="KW-0472">Membrane</keyword>
<comment type="caution">
    <text evidence="3">The sequence shown here is derived from an EMBL/GenBank/DDBJ whole genome shotgun (WGS) entry which is preliminary data.</text>
</comment>
<organism evidence="3 4">
    <name type="scientific">Rhodotorula paludigena</name>
    <dbReference type="NCBI Taxonomy" id="86838"/>
    <lineage>
        <taxon>Eukaryota</taxon>
        <taxon>Fungi</taxon>
        <taxon>Dikarya</taxon>
        <taxon>Basidiomycota</taxon>
        <taxon>Pucciniomycotina</taxon>
        <taxon>Microbotryomycetes</taxon>
        <taxon>Sporidiobolales</taxon>
        <taxon>Sporidiobolaceae</taxon>
        <taxon>Rhodotorula</taxon>
    </lineage>
</organism>
<dbReference type="PANTHER" id="PTHR36424:SF1">
    <property type="entry name" value="LOW AFFINITY K(+) TRANSPORTER 1-RELATED"/>
    <property type="match status" value="1"/>
</dbReference>
<keyword evidence="2" id="KW-1133">Transmembrane helix</keyword>
<reference evidence="3 4" key="1">
    <citation type="submission" date="2021-12" db="EMBL/GenBank/DDBJ databases">
        <title>High titer production of polyol ester of fatty acids by Rhodotorula paludigena BS15 towards product separation-free biomass refinery.</title>
        <authorList>
            <person name="Mano J."/>
            <person name="Ono H."/>
            <person name="Tanaka T."/>
            <person name="Naito K."/>
            <person name="Sushida H."/>
            <person name="Ike M."/>
            <person name="Tokuyasu K."/>
            <person name="Kitaoka M."/>
        </authorList>
    </citation>
    <scope>NUCLEOTIDE SEQUENCE [LARGE SCALE GENOMIC DNA]</scope>
    <source>
        <strain evidence="3 4">BS15</strain>
    </source>
</reference>
<dbReference type="InterPro" id="IPR031606">
    <property type="entry name" value="Kch1/2"/>
</dbReference>
<feature type="region of interest" description="Disordered" evidence="1">
    <location>
        <begin position="361"/>
        <end position="380"/>
    </location>
</feature>
<evidence type="ECO:0008006" key="5">
    <source>
        <dbReference type="Google" id="ProtNLM"/>
    </source>
</evidence>
<dbReference type="GO" id="GO:0005886">
    <property type="term" value="C:plasma membrane"/>
    <property type="evidence" value="ECO:0007669"/>
    <property type="project" value="InterPro"/>
</dbReference>
<keyword evidence="2" id="KW-0812">Transmembrane</keyword>
<dbReference type="EMBL" id="BQKY01000016">
    <property type="protein sequence ID" value="GJN94270.1"/>
    <property type="molecule type" value="Genomic_DNA"/>
</dbReference>
<proteinExistence type="predicted"/>
<keyword evidence="4" id="KW-1185">Reference proteome</keyword>
<feature type="region of interest" description="Disordered" evidence="1">
    <location>
        <begin position="607"/>
        <end position="641"/>
    </location>
</feature>
<accession>A0AAV5GWD9</accession>
<dbReference type="Proteomes" id="UP001342314">
    <property type="component" value="Unassembled WGS sequence"/>
</dbReference>
<sequence length="641" mass="69229">MCCSNAKWKREVVPDHKRRRGASGLDAAASTNTAIRAHARSQAAFCFDFIDVHQFHSRTFGSRLAYGWKWTLFIVAVAVYIADTYTLIALLASNRWAGQILQSEAAQSDSRSSNVLEVPFKIGKWIFFGCIVFSYLLLLWEARKARAIVKSRDISYAFTNVMSHNWYALRSYDHFCFFSQIDNSKKKKDNLAFFVFFTFKGGSLSLSWKRLLLADAPRQVINAITLWSFGKSQRWTTDFSVYFSGSLVKQLALVTMLFTVAIFIISALQLLVAAAMYVPLLCYIQGNLKEYCCHKVDKRIAELMKRKNRRRLAKEAEIARREAAGDFRHLKDKSGKIVGAPRPQPTLPKIGLNDPDLYSDAGSLRGGAPPSEKGASGPGGYAYPPTLPYGNSVPYGLAHSHSYNDSESLSGVAGPYGPGHNPYADSVTSVDAFAAHGQPMGYADSTSTLPLPGQHYSRAPSYRTNPSTRDLHAPLPTADDSAQHFGELDFDPRHARAGAATPALTGLNGSLASRTGAGAPVDYAPPSRQNLYERAARHNAVEAQQSGESYRLGSDDYGYGAPTAAAAAAGHARGAGAKSGSYGGGGYGGWEESGPAAAYYADERAPSRGMYRTPSDASSARGGASAGAGGLAGRGAYGGYR</sequence>
<dbReference type="Pfam" id="PF16944">
    <property type="entry name" value="KCH"/>
    <property type="match status" value="1"/>
</dbReference>
<name>A0AAV5GWD9_9BASI</name>
<feature type="transmembrane region" description="Helical" evidence="2">
    <location>
        <begin position="70"/>
        <end position="92"/>
    </location>
</feature>
<protein>
    <recommendedName>
        <fullName evidence="5">Vacuole protein</fullName>
    </recommendedName>
</protein>
<feature type="transmembrane region" description="Helical" evidence="2">
    <location>
        <begin position="251"/>
        <end position="278"/>
    </location>
</feature>
<dbReference type="AlphaFoldDB" id="A0AAV5GWD9"/>
<gene>
    <name evidence="3" type="ORF">Rhopal_007344-T1</name>
</gene>
<evidence type="ECO:0000256" key="1">
    <source>
        <dbReference type="SAM" id="MobiDB-lite"/>
    </source>
</evidence>
<dbReference type="PANTHER" id="PTHR36424">
    <property type="entry name" value="PHEROMONE-REGULATED MEMBRANE PROTEIN 6"/>
    <property type="match status" value="1"/>
</dbReference>
<evidence type="ECO:0000313" key="3">
    <source>
        <dbReference type="EMBL" id="GJN94270.1"/>
    </source>
</evidence>
<evidence type="ECO:0000256" key="2">
    <source>
        <dbReference type="SAM" id="Phobius"/>
    </source>
</evidence>